<dbReference type="KEGG" id="pcor:KS4_29790"/>
<dbReference type="Gene3D" id="3.40.50.1820">
    <property type="entry name" value="alpha/beta hydrolase"/>
    <property type="match status" value="1"/>
</dbReference>
<evidence type="ECO:0000259" key="1">
    <source>
        <dbReference type="Pfam" id="PF24322"/>
    </source>
</evidence>
<sequence length="248" mass="27982">MYRDRFTGFHHTHYRDFDPVHDRWLSPDSAGYKDGLNLYGAYKGVDGVDPLGLVMILIHGVNTDAAWFEHAKAGLRAYWKAHGMPEEEIIEFKWWDEDGVQGGSSLKATDDTTKFHGYNKAAAERLSILIAELDGLKKRTGSEENISIMAHSQGTEIAMFAMDSSYIPEYGINNNSIVPATPTKAKIDNFIMMGSPYDITHFGKYKKFNKLSSIQSDVRGNVYNYRSKDDFWASFKGIIGANGNYLNR</sequence>
<evidence type="ECO:0000313" key="2">
    <source>
        <dbReference type="EMBL" id="QDU34902.1"/>
    </source>
</evidence>
<proteinExistence type="predicted"/>
<gene>
    <name evidence="2" type="ORF">KS4_29790</name>
</gene>
<accession>A0A517YXE8</accession>
<dbReference type="Gene3D" id="2.180.10.10">
    <property type="entry name" value="RHS repeat-associated core"/>
    <property type="match status" value="1"/>
</dbReference>
<name>A0A517YXE8_9BACT</name>
<organism evidence="2 3">
    <name type="scientific">Poriferisphaera corsica</name>
    <dbReference type="NCBI Taxonomy" id="2528020"/>
    <lineage>
        <taxon>Bacteria</taxon>
        <taxon>Pseudomonadati</taxon>
        <taxon>Planctomycetota</taxon>
        <taxon>Phycisphaerae</taxon>
        <taxon>Phycisphaerales</taxon>
        <taxon>Phycisphaeraceae</taxon>
        <taxon>Poriferisphaera</taxon>
    </lineage>
</organism>
<dbReference type="Pfam" id="PF24322">
    <property type="entry name" value="Tle3"/>
    <property type="match status" value="1"/>
</dbReference>
<dbReference type="SUPFAM" id="SSF53474">
    <property type="entry name" value="alpha/beta-Hydrolases"/>
    <property type="match status" value="1"/>
</dbReference>
<dbReference type="NCBIfam" id="TIGR03696">
    <property type="entry name" value="Rhs_assc_core"/>
    <property type="match status" value="1"/>
</dbReference>
<protein>
    <recommendedName>
        <fullName evidence="1">T6SS Tle3 phospholipase effector alpha/beta domain-containing protein</fullName>
    </recommendedName>
</protein>
<dbReference type="EMBL" id="CP036425">
    <property type="protein sequence ID" value="QDU34902.1"/>
    <property type="molecule type" value="Genomic_DNA"/>
</dbReference>
<keyword evidence="3" id="KW-1185">Reference proteome</keyword>
<dbReference type="InterPro" id="IPR056221">
    <property type="entry name" value="Tle3_ab_dom"/>
</dbReference>
<dbReference type="InterPro" id="IPR029058">
    <property type="entry name" value="AB_hydrolase_fold"/>
</dbReference>
<dbReference type="OrthoDB" id="8829067at2"/>
<reference evidence="2 3" key="1">
    <citation type="submission" date="2019-02" db="EMBL/GenBank/DDBJ databases">
        <title>Deep-cultivation of Planctomycetes and their phenomic and genomic characterization uncovers novel biology.</title>
        <authorList>
            <person name="Wiegand S."/>
            <person name="Jogler M."/>
            <person name="Boedeker C."/>
            <person name="Pinto D."/>
            <person name="Vollmers J."/>
            <person name="Rivas-Marin E."/>
            <person name="Kohn T."/>
            <person name="Peeters S.H."/>
            <person name="Heuer A."/>
            <person name="Rast P."/>
            <person name="Oberbeckmann S."/>
            <person name="Bunk B."/>
            <person name="Jeske O."/>
            <person name="Meyerdierks A."/>
            <person name="Storesund J.E."/>
            <person name="Kallscheuer N."/>
            <person name="Luecker S."/>
            <person name="Lage O.M."/>
            <person name="Pohl T."/>
            <person name="Merkel B.J."/>
            <person name="Hornburger P."/>
            <person name="Mueller R.-W."/>
            <person name="Bruemmer F."/>
            <person name="Labrenz M."/>
            <person name="Spormann A.M."/>
            <person name="Op den Camp H."/>
            <person name="Overmann J."/>
            <person name="Amann R."/>
            <person name="Jetten M.S.M."/>
            <person name="Mascher T."/>
            <person name="Medema M.H."/>
            <person name="Devos D.P."/>
            <person name="Kaster A.-K."/>
            <person name="Ovreas L."/>
            <person name="Rohde M."/>
            <person name="Galperin M.Y."/>
            <person name="Jogler C."/>
        </authorList>
    </citation>
    <scope>NUCLEOTIDE SEQUENCE [LARGE SCALE GENOMIC DNA]</scope>
    <source>
        <strain evidence="2 3">KS4</strain>
    </source>
</reference>
<dbReference type="InterPro" id="IPR022385">
    <property type="entry name" value="Rhs_assc_core"/>
</dbReference>
<dbReference type="AlphaFoldDB" id="A0A517YXE8"/>
<feature type="domain" description="T6SS Tle3 phospholipase effector alpha/beta" evidence="1">
    <location>
        <begin position="117"/>
        <end position="201"/>
    </location>
</feature>
<dbReference type="Proteomes" id="UP000317369">
    <property type="component" value="Chromosome"/>
</dbReference>
<evidence type="ECO:0000313" key="3">
    <source>
        <dbReference type="Proteomes" id="UP000317369"/>
    </source>
</evidence>